<evidence type="ECO:0000256" key="1">
    <source>
        <dbReference type="ARBA" id="ARBA00008668"/>
    </source>
</evidence>
<evidence type="ECO:0000256" key="2">
    <source>
        <dbReference type="SAM" id="SignalP"/>
    </source>
</evidence>
<keyword evidence="2" id="KW-0732">Signal</keyword>
<dbReference type="GO" id="GO:0016788">
    <property type="term" value="F:hydrolase activity, acting on ester bonds"/>
    <property type="evidence" value="ECO:0007669"/>
    <property type="project" value="InterPro"/>
</dbReference>
<name>A0A6J1CMD4_MOMCH</name>
<dbReference type="Pfam" id="PF00657">
    <property type="entry name" value="Lipase_GDSL"/>
    <property type="match status" value="1"/>
</dbReference>
<dbReference type="RefSeq" id="XP_022142093.1">
    <property type="nucleotide sequence ID" value="XM_022286401.1"/>
</dbReference>
<dbReference type="Proteomes" id="UP000504603">
    <property type="component" value="Unplaced"/>
</dbReference>
<reference evidence="4" key="1">
    <citation type="submission" date="2025-08" db="UniProtKB">
        <authorList>
            <consortium name="RefSeq"/>
        </authorList>
    </citation>
    <scope>IDENTIFICATION</scope>
    <source>
        <strain evidence="4">OHB3-1</strain>
    </source>
</reference>
<dbReference type="KEGG" id="mcha:111012307"/>
<dbReference type="GeneID" id="111012307"/>
<dbReference type="InterPro" id="IPR036514">
    <property type="entry name" value="SGNH_hydro_sf"/>
</dbReference>
<dbReference type="OrthoDB" id="1600564at2759"/>
<organism evidence="3 4">
    <name type="scientific">Momordica charantia</name>
    <name type="common">Bitter gourd</name>
    <name type="synonym">Balsam pear</name>
    <dbReference type="NCBI Taxonomy" id="3673"/>
    <lineage>
        <taxon>Eukaryota</taxon>
        <taxon>Viridiplantae</taxon>
        <taxon>Streptophyta</taxon>
        <taxon>Embryophyta</taxon>
        <taxon>Tracheophyta</taxon>
        <taxon>Spermatophyta</taxon>
        <taxon>Magnoliopsida</taxon>
        <taxon>eudicotyledons</taxon>
        <taxon>Gunneridae</taxon>
        <taxon>Pentapetalae</taxon>
        <taxon>rosids</taxon>
        <taxon>fabids</taxon>
        <taxon>Cucurbitales</taxon>
        <taxon>Cucurbitaceae</taxon>
        <taxon>Momordiceae</taxon>
        <taxon>Momordica</taxon>
    </lineage>
</organism>
<sequence>MMGQWGLRMRALLLAMGLTLRLSFCVPLMDVDVQQLRKLASKYNVTSLLVFGDSSVDPGNNNVLSTTMKSNFPPYGKDFFNARPTGRFCDGRLATDFIAEALGFGETVPAFLDTTLRPIHLLRGASFASASSGYDDLTANFSNVLSFPKQLEYFMHYKLHLGRQVGYEEAEKRIRNAIVVISMGTNDFLENYFLEPLRPKQFSLDQYQNFLVSSMSRNVQLMHRLGLRRVVVVGVPPLGCMPLVRTITNQNTTCSKSFNQAAYAFNAKMKLKLAAIKANLGMLTSFVDAYAIVQDAVDNPTAYGLRETAKGCCGTGLVEYGGTCKGSSTCSDPEKYVFWDAVHPSEKMYKIIAAEAIQSVQRDILS</sequence>
<evidence type="ECO:0000313" key="4">
    <source>
        <dbReference type="RefSeq" id="XP_022142093.1"/>
    </source>
</evidence>
<dbReference type="Gene3D" id="3.40.50.1110">
    <property type="entry name" value="SGNH hydrolase"/>
    <property type="match status" value="1"/>
</dbReference>
<dbReference type="InterPro" id="IPR035669">
    <property type="entry name" value="SGNH_plant_lipase-like"/>
</dbReference>
<dbReference type="PANTHER" id="PTHR45642:SF7">
    <property type="entry name" value="GDSL ESTERASE_LIPASE"/>
    <property type="match status" value="1"/>
</dbReference>
<dbReference type="InterPro" id="IPR050592">
    <property type="entry name" value="GDSL_lipolytic_enzyme"/>
</dbReference>
<evidence type="ECO:0000313" key="3">
    <source>
        <dbReference type="Proteomes" id="UP000504603"/>
    </source>
</evidence>
<dbReference type="SUPFAM" id="SSF52266">
    <property type="entry name" value="SGNH hydrolase"/>
    <property type="match status" value="1"/>
</dbReference>
<feature type="chain" id="PRO_5027087392" evidence="2">
    <location>
        <begin position="26"/>
        <end position="366"/>
    </location>
</feature>
<proteinExistence type="inferred from homology"/>
<dbReference type="InterPro" id="IPR001087">
    <property type="entry name" value="GDSL"/>
</dbReference>
<gene>
    <name evidence="4" type="primary">LOC111012307</name>
</gene>
<dbReference type="CDD" id="cd01837">
    <property type="entry name" value="SGNH_plant_lipase_like"/>
    <property type="match status" value="1"/>
</dbReference>
<dbReference type="AlphaFoldDB" id="A0A6J1CMD4"/>
<dbReference type="PANTHER" id="PTHR45642">
    <property type="entry name" value="GDSL ESTERASE/LIPASE EXL3"/>
    <property type="match status" value="1"/>
</dbReference>
<comment type="similarity">
    <text evidence="1">Belongs to the 'GDSL' lipolytic enzyme family.</text>
</comment>
<protein>
    <submittedName>
        <fullName evidence="4">GDSL esterase/lipase At5g45950</fullName>
    </submittedName>
</protein>
<feature type="signal peptide" evidence="2">
    <location>
        <begin position="1"/>
        <end position="25"/>
    </location>
</feature>
<accession>A0A6J1CMD4</accession>
<keyword evidence="3" id="KW-1185">Reference proteome</keyword>